<accession>A0A8J5UFB5</accession>
<name>A0A8J5UFB5_FUSOX</name>
<dbReference type="AlphaFoldDB" id="A0A8J5UFB5"/>
<proteinExistence type="predicted"/>
<evidence type="ECO:0008006" key="3">
    <source>
        <dbReference type="Google" id="ProtNLM"/>
    </source>
</evidence>
<dbReference type="CDD" id="cd00146">
    <property type="entry name" value="PKD"/>
    <property type="match status" value="1"/>
</dbReference>
<evidence type="ECO:0000313" key="1">
    <source>
        <dbReference type="EMBL" id="KAG7433188.1"/>
    </source>
</evidence>
<evidence type="ECO:0000313" key="2">
    <source>
        <dbReference type="Proteomes" id="UP000693942"/>
    </source>
</evidence>
<dbReference type="Proteomes" id="UP000693942">
    <property type="component" value="Unassembled WGS sequence"/>
</dbReference>
<protein>
    <recommendedName>
        <fullName evidence="3">PKD domain-containing protein</fullName>
    </recommendedName>
</protein>
<organism evidence="1 2">
    <name type="scientific">Fusarium oxysporum f. sp. raphani</name>
    <dbReference type="NCBI Taxonomy" id="96318"/>
    <lineage>
        <taxon>Eukaryota</taxon>
        <taxon>Fungi</taxon>
        <taxon>Dikarya</taxon>
        <taxon>Ascomycota</taxon>
        <taxon>Pezizomycotina</taxon>
        <taxon>Sordariomycetes</taxon>
        <taxon>Hypocreomycetidae</taxon>
        <taxon>Hypocreales</taxon>
        <taxon>Nectriaceae</taxon>
        <taxon>Fusarium</taxon>
        <taxon>Fusarium oxysporum species complex</taxon>
    </lineage>
</organism>
<comment type="caution">
    <text evidence="1">The sequence shown here is derived from an EMBL/GenBank/DDBJ whole genome shotgun (WGS) entry which is preliminary data.</text>
</comment>
<dbReference type="EMBL" id="JAELUR010000004">
    <property type="protein sequence ID" value="KAG7433188.1"/>
    <property type="molecule type" value="Genomic_DNA"/>
</dbReference>
<gene>
    <name evidence="1" type="ORF">Forpi1262_v007119</name>
</gene>
<reference evidence="1" key="1">
    <citation type="submission" date="2021-04" db="EMBL/GenBank/DDBJ databases">
        <title>First draft genome resource for Brassicaceae pathogens Fusarium oxysporum f. sp. raphani and Fusarium oxysporum f. sp. rapae.</title>
        <authorList>
            <person name="Asai S."/>
        </authorList>
    </citation>
    <scope>NUCLEOTIDE SEQUENCE</scope>
    <source>
        <strain evidence="1">Tf1262</strain>
    </source>
</reference>
<sequence>MLPTATKRIWYWIGAAAVFATSVESLISPIILKGPKCQEKDGGVVQVTADCVDGAFNTVVIDAQTDIDTPVPHHRVSGHFNGSKIDFNIYLPKTDWDGRFFQLVYPLQNSTAEDAEIGFGADSGGYTNRVAGGGGYRADAAVAKLSRTIAEEYYGKLGEKIYGYIYGASGGSFVTAGAIENTFDVWQGAIPIVQAIPISNPNNFCLRALAGLTLGPQKDKLIDSVRPGGDMDPFSCLDTIGREGLKEVTELGIPLEAFEDFEGIAGNRTSFLQSFRTMVIPTIESFDPTYFNDFWTKKGYLGTEKSKLGDFYRESLYEYDTTVRAVSVGAGNVPVAITLNEVSPTPPEFGIQLTVKSKDGKSSLGRFTAQLDMRLKTATIDAAQNATVLALLSKGTKVHVDNRAWLAASLYHRHQVPTREGFSAWDYLRNADGQPKYPQRKVLIGDTISFGASGGCSFTGNVTAHVMVMDALKDFDALPWQATWYKAQVQKALGDRFNDKYRLHYIANADHFIDPQHLRDLSAWVEKGKEPPAGTSYTVSHGQVKVPATAAQRRSIQPVVDLTANGKDRVTIKAGRSVSFSAHIEVPPNTGSVTSVEWDFEGNGNFVKKSFGKAKGIMDVAASRTYRNKGTYYPSVRVASHRDGDAKSAYAQVANLGRMRVIVD</sequence>